<feature type="domain" description="Glycosyltransferase 2-like" evidence="1">
    <location>
        <begin position="3"/>
        <end position="126"/>
    </location>
</feature>
<dbReference type="RefSeq" id="WP_158613778.1">
    <property type="nucleotide sequence ID" value="NZ_AP018553.1"/>
</dbReference>
<dbReference type="InterPro" id="IPR029044">
    <property type="entry name" value="Nucleotide-diphossugar_trans"/>
</dbReference>
<dbReference type="InterPro" id="IPR001173">
    <property type="entry name" value="Glyco_trans_2-like"/>
</dbReference>
<name>A0A348B5M3_9CREN</name>
<reference evidence="3" key="4">
    <citation type="submission" date="2020-09" db="EMBL/GenBank/DDBJ databases">
        <authorList>
            <person name="Sun Q."/>
            <person name="Ohkuma M."/>
        </authorList>
    </citation>
    <scope>NUCLEOTIDE SEQUENCE</scope>
    <source>
        <strain evidence="3">JCM 31740</strain>
    </source>
</reference>
<sequence length="158" mass="17958">MLILVVTHDPDENLLRRNVELMRLNEPEAKVMVIDNDSEKEPDVSGVELVRFPKNLGLGKAYNYAIREAHKSGEEWILLLDQDSLILQEFRPSVVARESAALRDPVLLSVIGPKGVATRRVPGTNFHESRFFVNSGTLVNVNYGVENPYMEQLFLRNR</sequence>
<organism evidence="2 4">
    <name type="scientific">Sulfodiicoccus acidiphilus</name>
    <dbReference type="NCBI Taxonomy" id="1670455"/>
    <lineage>
        <taxon>Archaea</taxon>
        <taxon>Thermoproteota</taxon>
        <taxon>Thermoprotei</taxon>
        <taxon>Sulfolobales</taxon>
        <taxon>Sulfolobaceae</taxon>
        <taxon>Sulfodiicoccus</taxon>
    </lineage>
</organism>
<dbReference type="EMBL" id="AP018553">
    <property type="protein sequence ID" value="BBD73475.1"/>
    <property type="molecule type" value="Genomic_DNA"/>
</dbReference>
<dbReference type="SUPFAM" id="SSF53448">
    <property type="entry name" value="Nucleotide-diphospho-sugar transferases"/>
    <property type="match status" value="1"/>
</dbReference>
<dbReference type="Proteomes" id="UP000276741">
    <property type="component" value="Chromosome"/>
</dbReference>
<accession>A0A348B5M3</accession>
<evidence type="ECO:0000313" key="2">
    <source>
        <dbReference type="EMBL" id="BBD73475.1"/>
    </source>
</evidence>
<dbReference type="OrthoDB" id="43115at2157"/>
<dbReference type="EMBL" id="BMQS01000006">
    <property type="protein sequence ID" value="GGT92869.1"/>
    <property type="molecule type" value="Genomic_DNA"/>
</dbReference>
<dbReference type="KEGG" id="sacd:HS1genome_1864"/>
<evidence type="ECO:0000313" key="4">
    <source>
        <dbReference type="Proteomes" id="UP000276741"/>
    </source>
</evidence>
<keyword evidence="4" id="KW-1185">Reference proteome</keyword>
<reference evidence="3" key="1">
    <citation type="journal article" date="2014" name="Int. J. Syst. Evol. Microbiol.">
        <title>Complete genome sequence of Corynebacterium casei LMG S-19264T (=DSM 44701T), isolated from a smear-ripened cheese.</title>
        <authorList>
            <consortium name="US DOE Joint Genome Institute (JGI-PGF)"/>
            <person name="Walter F."/>
            <person name="Albersmeier A."/>
            <person name="Kalinowski J."/>
            <person name="Ruckert C."/>
        </authorList>
    </citation>
    <scope>NUCLEOTIDE SEQUENCE</scope>
    <source>
        <strain evidence="3">JCM 31740</strain>
    </source>
</reference>
<evidence type="ECO:0000313" key="3">
    <source>
        <dbReference type="EMBL" id="GGT92869.1"/>
    </source>
</evidence>
<dbReference type="Pfam" id="PF00535">
    <property type="entry name" value="Glycos_transf_2"/>
    <property type="match status" value="1"/>
</dbReference>
<dbReference type="Gene3D" id="3.90.550.10">
    <property type="entry name" value="Spore Coat Polysaccharide Biosynthesis Protein SpsA, Chain A"/>
    <property type="match status" value="1"/>
</dbReference>
<evidence type="ECO:0000259" key="1">
    <source>
        <dbReference type="Pfam" id="PF00535"/>
    </source>
</evidence>
<dbReference type="Proteomes" id="UP000616143">
    <property type="component" value="Unassembled WGS sequence"/>
</dbReference>
<dbReference type="GeneID" id="38667339"/>
<proteinExistence type="predicted"/>
<reference evidence="2" key="3">
    <citation type="journal article" date="2019" name="BMC Res. Notes">
        <title>Complete genome sequence of the Sulfodiicoccus acidiphilus strain HS-1T, the first crenarchaeon that lacks polB3, isolated from an acidic hot spring in Ohwaku-dani, Hakone, Japan.</title>
        <authorList>
            <person name="Sakai H.D."/>
            <person name="Kurosawa N."/>
        </authorList>
    </citation>
    <scope>NUCLEOTIDE SEQUENCE</scope>
    <source>
        <strain evidence="2">HS-1</strain>
    </source>
</reference>
<dbReference type="AlphaFoldDB" id="A0A348B5M3"/>
<gene>
    <name evidence="3" type="ORF">GCM10007116_08330</name>
    <name evidence="2" type="ORF">HS1genome_1864</name>
</gene>
<reference evidence="4" key="2">
    <citation type="submission" date="2018-04" db="EMBL/GenBank/DDBJ databases">
        <title>Complete genome sequence of Sulfodiicoccus acidiphilus strain HS-1.</title>
        <authorList>
            <person name="Sakai H.D."/>
            <person name="Kurosawa N."/>
        </authorList>
    </citation>
    <scope>NUCLEOTIDE SEQUENCE [LARGE SCALE GENOMIC DNA]</scope>
    <source>
        <strain evidence="4">HS-1</strain>
    </source>
</reference>
<protein>
    <recommendedName>
        <fullName evidence="1">Glycosyltransferase 2-like domain-containing protein</fullName>
    </recommendedName>
</protein>